<dbReference type="RefSeq" id="XP_018695651.1">
    <property type="nucleotide sequence ID" value="XM_018836001.1"/>
</dbReference>
<name>A0A178ZR23_9EURO</name>
<sequence length="298" mass="35228">MPRSRKSEQVPNFWDSFPADRLLLFRVPPKLDLRHGLGNSEQNDSVEDGKYPNDTVTSVSSAGSSRRPRANITSLPPEIILDIVSHLHPVDRVCFGLSCKYLLSSTLPTLQIRQSDWLRYHDRRYSFILPQMPTLFVRLAHGWVPKDRFRYCYRCSKILPRSHEYFWERLRRTKSPRFRDGLGIDEKQWKSLGKRAKYTYLVEHWCHSPEEDSSGFFCGHCYYRERDRINWPVYCPLCLEIDLTWAPPRKPWVRKALCRGLRALGTPFELAAYWILVCCLYAARFIYDQAMRCWRALS</sequence>
<feature type="domain" description="F-box" evidence="3">
    <location>
        <begin position="72"/>
        <end position="101"/>
    </location>
</feature>
<feature type="transmembrane region" description="Helical" evidence="2">
    <location>
        <begin position="270"/>
        <end position="287"/>
    </location>
</feature>
<keyword evidence="2" id="KW-0472">Membrane</keyword>
<evidence type="ECO:0000313" key="4">
    <source>
        <dbReference type="EMBL" id="OAP62284.1"/>
    </source>
</evidence>
<dbReference type="GeneID" id="30008656"/>
<dbReference type="CDD" id="cd09917">
    <property type="entry name" value="F-box_SF"/>
    <property type="match status" value="1"/>
</dbReference>
<dbReference type="Proteomes" id="UP000078343">
    <property type="component" value="Unassembled WGS sequence"/>
</dbReference>
<feature type="region of interest" description="Disordered" evidence="1">
    <location>
        <begin position="36"/>
        <end position="70"/>
    </location>
</feature>
<reference evidence="4 5" key="1">
    <citation type="submission" date="2016-04" db="EMBL/GenBank/DDBJ databases">
        <title>Draft genome of Fonsecaea erecta CBS 125763.</title>
        <authorList>
            <person name="Weiss V.A."/>
            <person name="Vicente V.A."/>
            <person name="Raittz R.T."/>
            <person name="Moreno L.F."/>
            <person name="De Souza E.M."/>
            <person name="Pedrosa F.O."/>
            <person name="Steffens M.B."/>
            <person name="Faoro H."/>
            <person name="Tadra-Sfeir M.Z."/>
            <person name="Najafzadeh M.J."/>
            <person name="Felipe M.S."/>
            <person name="Teixeira M."/>
            <person name="Sun J."/>
            <person name="Xi L."/>
            <person name="Gomes R."/>
            <person name="De Azevedo C.M."/>
            <person name="Salgado C.G."/>
            <person name="Da Silva M.B."/>
            <person name="Nascimento M.F."/>
            <person name="Queiroz-Telles F."/>
            <person name="Attili D.S."/>
            <person name="Gorbushina A."/>
        </authorList>
    </citation>
    <scope>NUCLEOTIDE SEQUENCE [LARGE SCALE GENOMIC DNA]</scope>
    <source>
        <strain evidence="4 5">CBS 125763</strain>
    </source>
</reference>
<dbReference type="Pfam" id="PF00646">
    <property type="entry name" value="F-box"/>
    <property type="match status" value="1"/>
</dbReference>
<evidence type="ECO:0000259" key="3">
    <source>
        <dbReference type="Pfam" id="PF00646"/>
    </source>
</evidence>
<accession>A0A178ZR23</accession>
<evidence type="ECO:0000256" key="2">
    <source>
        <dbReference type="SAM" id="Phobius"/>
    </source>
</evidence>
<keyword evidence="5" id="KW-1185">Reference proteome</keyword>
<evidence type="ECO:0000313" key="5">
    <source>
        <dbReference type="Proteomes" id="UP000078343"/>
    </source>
</evidence>
<dbReference type="InterPro" id="IPR001810">
    <property type="entry name" value="F-box_dom"/>
</dbReference>
<dbReference type="EMBL" id="LVYI01000003">
    <property type="protein sequence ID" value="OAP62284.1"/>
    <property type="molecule type" value="Genomic_DNA"/>
</dbReference>
<comment type="caution">
    <text evidence="4">The sequence shown here is derived from an EMBL/GenBank/DDBJ whole genome shotgun (WGS) entry which is preliminary data.</text>
</comment>
<dbReference type="OrthoDB" id="4154756at2759"/>
<gene>
    <name evidence="4" type="ORF">AYL99_04487</name>
</gene>
<organism evidence="4 5">
    <name type="scientific">Fonsecaea erecta</name>
    <dbReference type="NCBI Taxonomy" id="1367422"/>
    <lineage>
        <taxon>Eukaryota</taxon>
        <taxon>Fungi</taxon>
        <taxon>Dikarya</taxon>
        <taxon>Ascomycota</taxon>
        <taxon>Pezizomycotina</taxon>
        <taxon>Eurotiomycetes</taxon>
        <taxon>Chaetothyriomycetidae</taxon>
        <taxon>Chaetothyriales</taxon>
        <taxon>Herpotrichiellaceae</taxon>
        <taxon>Fonsecaea</taxon>
    </lineage>
</organism>
<dbReference type="STRING" id="1367422.A0A178ZR23"/>
<evidence type="ECO:0000256" key="1">
    <source>
        <dbReference type="SAM" id="MobiDB-lite"/>
    </source>
</evidence>
<keyword evidence="2" id="KW-1133">Transmembrane helix</keyword>
<feature type="compositionally biased region" description="Polar residues" evidence="1">
    <location>
        <begin position="54"/>
        <end position="64"/>
    </location>
</feature>
<keyword evidence="2" id="KW-0812">Transmembrane</keyword>
<protein>
    <recommendedName>
        <fullName evidence="3">F-box domain-containing protein</fullName>
    </recommendedName>
</protein>
<dbReference type="AlphaFoldDB" id="A0A178ZR23"/>
<proteinExistence type="predicted"/>